<organism evidence="17 18">
    <name type="scientific">Tegillarca granosa</name>
    <name type="common">Malaysian cockle</name>
    <name type="synonym">Anadara granosa</name>
    <dbReference type="NCBI Taxonomy" id="220873"/>
    <lineage>
        <taxon>Eukaryota</taxon>
        <taxon>Metazoa</taxon>
        <taxon>Spiralia</taxon>
        <taxon>Lophotrochozoa</taxon>
        <taxon>Mollusca</taxon>
        <taxon>Bivalvia</taxon>
        <taxon>Autobranchia</taxon>
        <taxon>Pteriomorphia</taxon>
        <taxon>Arcoida</taxon>
        <taxon>Arcoidea</taxon>
        <taxon>Arcidae</taxon>
        <taxon>Tegillarca</taxon>
    </lineage>
</organism>
<evidence type="ECO:0000256" key="2">
    <source>
        <dbReference type="ARBA" id="ARBA00004922"/>
    </source>
</evidence>
<evidence type="ECO:0000256" key="11">
    <source>
        <dbReference type="ARBA" id="ARBA00023180"/>
    </source>
</evidence>
<evidence type="ECO:0000256" key="7">
    <source>
        <dbReference type="ARBA" id="ARBA00022679"/>
    </source>
</evidence>
<evidence type="ECO:0000256" key="13">
    <source>
        <dbReference type="ARBA" id="ARBA00023277"/>
    </source>
</evidence>
<dbReference type="PANTHER" id="PTHR21420">
    <property type="entry name" value="GDP-FUCOSE PROTEIN O-FUCOSYLTRANSFERASE 1"/>
    <property type="match status" value="1"/>
</dbReference>
<evidence type="ECO:0000256" key="3">
    <source>
        <dbReference type="ARBA" id="ARBA00010626"/>
    </source>
</evidence>
<name>A0ABQ9EMB3_TEGGR</name>
<dbReference type="InterPro" id="IPR039922">
    <property type="entry name" value="POFUT1"/>
</dbReference>
<keyword evidence="11" id="KW-0325">Glycoprotein</keyword>
<comment type="similarity">
    <text evidence="3">Belongs to the glycosyltransferase 65 family.</text>
</comment>
<evidence type="ECO:0000256" key="5">
    <source>
        <dbReference type="ARBA" id="ARBA00021745"/>
    </source>
</evidence>
<evidence type="ECO:0000256" key="12">
    <source>
        <dbReference type="ARBA" id="ARBA00023253"/>
    </source>
</evidence>
<keyword evidence="8" id="KW-0256">Endoplasmic reticulum</keyword>
<evidence type="ECO:0000256" key="8">
    <source>
        <dbReference type="ARBA" id="ARBA00022824"/>
    </source>
</evidence>
<sequence>MNCAVDVAVLKNEEKHGHLNVPEASSHHRLSEEPSNFHWDDRGYVIFCLCMGRFGNQAEHFLGGLAFAKKIDRTLILPPFRTYSFPLQKNVPFDEWFKVDAIKEYHRVILADDFMKHLAPAHWPPGNRTGFCYGAPGNDCKMKEDKFPVLALKGAPAPFPMEEQNVPLQKYLQWSDNIEKEVNKYIQELFNGEKFIGLHLRNGVDWENACRNLDDFTNYMASPQCLGYKGDKKVTTKICLPPKEEVLRLTKNIVLSTKIKNIYVATDKDPMIKDLTKHLEKQKIKVVHLDPWLPQIDLAILGKSEHFIGNCVSSFTSFVTRERLVTGKPTSFWGYS</sequence>
<dbReference type="Gene3D" id="3.40.50.11350">
    <property type="match status" value="1"/>
</dbReference>
<keyword evidence="13" id="KW-0119">Carbohydrate metabolism</keyword>
<evidence type="ECO:0000256" key="15">
    <source>
        <dbReference type="ARBA" id="ARBA00047273"/>
    </source>
</evidence>
<comment type="catalytic activity">
    <reaction evidence="15">
        <text>L-threonyl-[protein] + GDP-beta-L-fucose = 3-O-(alpha-L-fucosyl)-L-threonyl-[protein] + GDP + H(+)</text>
        <dbReference type="Rhea" id="RHEA:70491"/>
        <dbReference type="Rhea" id="RHEA-COMP:11060"/>
        <dbReference type="Rhea" id="RHEA-COMP:17915"/>
        <dbReference type="ChEBI" id="CHEBI:15378"/>
        <dbReference type="ChEBI" id="CHEBI:30013"/>
        <dbReference type="ChEBI" id="CHEBI:57273"/>
        <dbReference type="ChEBI" id="CHEBI:58189"/>
        <dbReference type="ChEBI" id="CHEBI:189631"/>
        <dbReference type="EC" id="2.4.1.221"/>
    </reaction>
    <physiologicalReaction direction="left-to-right" evidence="15">
        <dbReference type="Rhea" id="RHEA:70492"/>
    </physiologicalReaction>
</comment>
<dbReference type="Gene3D" id="3.40.50.11340">
    <property type="match status" value="2"/>
</dbReference>
<evidence type="ECO:0000256" key="9">
    <source>
        <dbReference type="ARBA" id="ARBA00022976"/>
    </source>
</evidence>
<evidence type="ECO:0000256" key="10">
    <source>
        <dbReference type="ARBA" id="ARBA00023157"/>
    </source>
</evidence>
<keyword evidence="18" id="KW-1185">Reference proteome</keyword>
<dbReference type="Pfam" id="PF10250">
    <property type="entry name" value="O-FucT"/>
    <property type="match status" value="1"/>
</dbReference>
<protein>
    <recommendedName>
        <fullName evidence="5">GDP-fucose protein O-fucosyltransferase 1</fullName>
        <ecNumber evidence="4">2.4.1.221</ecNumber>
    </recommendedName>
    <alternativeName>
        <fullName evidence="14">Peptide-O-fucosyltransferase 1</fullName>
    </alternativeName>
</protein>
<evidence type="ECO:0000256" key="14">
    <source>
        <dbReference type="ARBA" id="ARBA00033080"/>
    </source>
</evidence>
<proteinExistence type="inferred from homology"/>
<evidence type="ECO:0000256" key="4">
    <source>
        <dbReference type="ARBA" id="ARBA00012196"/>
    </source>
</evidence>
<keyword evidence="9" id="KW-0914">Notch signaling pathway</keyword>
<comment type="catalytic activity">
    <reaction evidence="16">
        <text>L-seryl-[protein] + GDP-beta-L-fucose = 3-O-(alpha-L-fucosyl)-L-seryl-[protein] + GDP + H(+)</text>
        <dbReference type="Rhea" id="RHEA:63644"/>
        <dbReference type="Rhea" id="RHEA-COMP:9863"/>
        <dbReference type="Rhea" id="RHEA-COMP:17914"/>
        <dbReference type="ChEBI" id="CHEBI:15378"/>
        <dbReference type="ChEBI" id="CHEBI:29999"/>
        <dbReference type="ChEBI" id="CHEBI:57273"/>
        <dbReference type="ChEBI" id="CHEBI:58189"/>
        <dbReference type="ChEBI" id="CHEBI:189632"/>
        <dbReference type="EC" id="2.4.1.221"/>
    </reaction>
    <physiologicalReaction direction="left-to-right" evidence="16">
        <dbReference type="Rhea" id="RHEA:63645"/>
    </physiologicalReaction>
</comment>
<evidence type="ECO:0000256" key="6">
    <source>
        <dbReference type="ARBA" id="ARBA00022676"/>
    </source>
</evidence>
<dbReference type="EC" id="2.4.1.221" evidence="4"/>
<evidence type="ECO:0000256" key="1">
    <source>
        <dbReference type="ARBA" id="ARBA00004240"/>
    </source>
</evidence>
<keyword evidence="10" id="KW-1015">Disulfide bond</keyword>
<dbReference type="EMBL" id="JARBDR010000813">
    <property type="protein sequence ID" value="KAJ8306354.1"/>
    <property type="molecule type" value="Genomic_DNA"/>
</dbReference>
<evidence type="ECO:0000313" key="17">
    <source>
        <dbReference type="EMBL" id="KAJ8306354.1"/>
    </source>
</evidence>
<accession>A0ABQ9EMB3</accession>
<dbReference type="InterPro" id="IPR019378">
    <property type="entry name" value="GDP-Fuc_O-FucTrfase"/>
</dbReference>
<evidence type="ECO:0000313" key="18">
    <source>
        <dbReference type="Proteomes" id="UP001217089"/>
    </source>
</evidence>
<comment type="caution">
    <text evidence="17">The sequence shown here is derived from an EMBL/GenBank/DDBJ whole genome shotgun (WGS) entry which is preliminary data.</text>
</comment>
<keyword evidence="7" id="KW-0808">Transferase</keyword>
<dbReference type="PANTHER" id="PTHR21420:SF9">
    <property type="entry name" value="GDP-FUCOSE PROTEIN O-FUCOSYLTRANSFERASE 1"/>
    <property type="match status" value="1"/>
</dbReference>
<dbReference type="CDD" id="cd11302">
    <property type="entry name" value="O-FucT-1"/>
    <property type="match status" value="1"/>
</dbReference>
<keyword evidence="12" id="KW-0294">Fucose metabolism</keyword>
<dbReference type="Proteomes" id="UP001217089">
    <property type="component" value="Unassembled WGS sequence"/>
</dbReference>
<reference evidence="17 18" key="1">
    <citation type="submission" date="2022-12" db="EMBL/GenBank/DDBJ databases">
        <title>Chromosome-level genome of Tegillarca granosa.</title>
        <authorList>
            <person name="Kim J."/>
        </authorList>
    </citation>
    <scope>NUCLEOTIDE SEQUENCE [LARGE SCALE GENOMIC DNA]</scope>
    <source>
        <strain evidence="17">Teg-2019</strain>
        <tissue evidence="17">Adductor muscle</tissue>
    </source>
</reference>
<gene>
    <name evidence="17" type="ORF">KUTeg_016899</name>
</gene>
<comment type="subcellular location">
    <subcellularLocation>
        <location evidence="1">Endoplasmic reticulum</location>
    </subcellularLocation>
</comment>
<keyword evidence="6" id="KW-0328">Glycosyltransferase</keyword>
<comment type="pathway">
    <text evidence="2">Protein modification; protein glycosylation.</text>
</comment>
<evidence type="ECO:0000256" key="16">
    <source>
        <dbReference type="ARBA" id="ARBA00048647"/>
    </source>
</evidence>